<dbReference type="InterPro" id="IPR000030">
    <property type="entry name" value="PPE_dom"/>
</dbReference>
<evidence type="ECO:0000313" key="7">
    <source>
        <dbReference type="Proteomes" id="UP000240424"/>
    </source>
</evidence>
<dbReference type="Pfam" id="PF09851">
    <property type="entry name" value="SHOCT"/>
    <property type="match status" value="1"/>
</dbReference>
<dbReference type="Pfam" id="PF12484">
    <property type="entry name" value="PPE-SVP"/>
    <property type="match status" value="1"/>
</dbReference>
<feature type="domain" description="PPE" evidence="3">
    <location>
        <begin position="2"/>
        <end position="165"/>
    </location>
</feature>
<evidence type="ECO:0008006" key="8">
    <source>
        <dbReference type="Google" id="ProtNLM"/>
    </source>
</evidence>
<dbReference type="Gene3D" id="1.20.1260.20">
    <property type="entry name" value="PPE superfamily"/>
    <property type="match status" value="1"/>
</dbReference>
<comment type="similarity">
    <text evidence="1">Belongs to the mycobacterial PPE family.</text>
</comment>
<dbReference type="PANTHER" id="PTHR46766:SF1">
    <property type="entry name" value="GLUTAMINE-RICH PROTEIN 2"/>
    <property type="match status" value="1"/>
</dbReference>
<dbReference type="AlphaFoldDB" id="A0A2U3PGJ1"/>
<dbReference type="InterPro" id="IPR018649">
    <property type="entry name" value="SHOCT"/>
</dbReference>
<sequence length="449" mass="44565">MDFATLPPEVNSARMYAGPGSGPMLAAAAAWESLASELYSTASSYQSVVSGLTTGQWLGPSSVSMAAAAASYAGWMSATAAQADQTASQAIAAASAYEAAFAATVPPEEVAANRALLMQLVATNVLGQNTPAIAATETQYGEMWAQDVGAMSGYSGASAAATQMTPFSSPQQNTNPAGQAGQATAVTQAAGTSAGTAQSVVSNAATSPSSVLGSVGSAGAALNGGTALTPLDLLGLGSDFIAFGIDAPISPLGVVSMPIDLIGAETGIHTDDIVSNWQLVGGISPEGPAALVAGPQNVTSTTVLGGLGEAKTVGALSVPPTWAAATPAVRPMALALPATSVAAGEQLLTSGSSSALSEVALASTAARSMTDAFGPRRREPARAGGAEKRVAAPAADDAASDAHDAEPQTSPHIAVTGVAAEIRDLGRLRDEGLMTDEEFTHQKRRLLGL</sequence>
<dbReference type="FunFam" id="1.20.1260.20:FF:000001">
    <property type="entry name" value="PPE family protein PPE41"/>
    <property type="match status" value="1"/>
</dbReference>
<reference evidence="6 7" key="1">
    <citation type="submission" date="2017-01" db="EMBL/GenBank/DDBJ databases">
        <authorList>
            <consortium name="Urmite Genomes"/>
        </authorList>
    </citation>
    <scope>NUCLEOTIDE SEQUENCE [LARGE SCALE GENOMIC DNA]</scope>
    <source>
        <strain evidence="6 7">AB215</strain>
    </source>
</reference>
<dbReference type="OrthoDB" id="4760887at2"/>
<dbReference type="InterPro" id="IPR022171">
    <property type="entry name" value="PPE_C"/>
</dbReference>
<evidence type="ECO:0000256" key="1">
    <source>
        <dbReference type="ARBA" id="ARBA00010652"/>
    </source>
</evidence>
<organism evidence="6 7">
    <name type="scientific">Mycobacterium numidiamassiliense</name>
    <dbReference type="NCBI Taxonomy" id="1841861"/>
    <lineage>
        <taxon>Bacteria</taxon>
        <taxon>Bacillati</taxon>
        <taxon>Actinomycetota</taxon>
        <taxon>Actinomycetes</taxon>
        <taxon>Mycobacteriales</taxon>
        <taxon>Mycobacteriaceae</taxon>
        <taxon>Mycobacterium</taxon>
    </lineage>
</organism>
<name>A0A2U3PGJ1_9MYCO</name>
<dbReference type="EMBL" id="FUEZ01000004">
    <property type="protein sequence ID" value="SPM42861.1"/>
    <property type="molecule type" value="Genomic_DNA"/>
</dbReference>
<accession>A0A2U3PGJ1</accession>
<evidence type="ECO:0000259" key="3">
    <source>
        <dbReference type="Pfam" id="PF00823"/>
    </source>
</evidence>
<dbReference type="Proteomes" id="UP000240424">
    <property type="component" value="Unassembled WGS sequence"/>
</dbReference>
<evidence type="ECO:0000256" key="2">
    <source>
        <dbReference type="SAM" id="MobiDB-lite"/>
    </source>
</evidence>
<feature type="compositionally biased region" description="Polar residues" evidence="2">
    <location>
        <begin position="165"/>
        <end position="176"/>
    </location>
</feature>
<evidence type="ECO:0000259" key="5">
    <source>
        <dbReference type="Pfam" id="PF12484"/>
    </source>
</evidence>
<feature type="compositionally biased region" description="Low complexity" evidence="2">
    <location>
        <begin position="177"/>
        <end position="186"/>
    </location>
</feature>
<evidence type="ECO:0000259" key="4">
    <source>
        <dbReference type="Pfam" id="PF09851"/>
    </source>
</evidence>
<dbReference type="SUPFAM" id="SSF140459">
    <property type="entry name" value="PE/PPE dimer-like"/>
    <property type="match status" value="1"/>
</dbReference>
<dbReference type="PANTHER" id="PTHR46766">
    <property type="entry name" value="GLUTAMINE-RICH PROTEIN 2"/>
    <property type="match status" value="1"/>
</dbReference>
<protein>
    <recommendedName>
        <fullName evidence="8">PPE family protein</fullName>
    </recommendedName>
</protein>
<dbReference type="STRING" id="1841861.GCA_900157365_03401"/>
<feature type="region of interest" description="Disordered" evidence="2">
    <location>
        <begin position="165"/>
        <end position="186"/>
    </location>
</feature>
<feature type="domain" description="SHOCT" evidence="4">
    <location>
        <begin position="420"/>
        <end position="447"/>
    </location>
</feature>
<feature type="domain" description="PPE family C-terminal" evidence="5">
    <location>
        <begin position="305"/>
        <end position="376"/>
    </location>
</feature>
<dbReference type="RefSeq" id="WP_077081227.1">
    <property type="nucleotide sequence ID" value="NZ_FUEZ01000004.1"/>
</dbReference>
<evidence type="ECO:0000313" key="6">
    <source>
        <dbReference type="EMBL" id="SPM42861.1"/>
    </source>
</evidence>
<dbReference type="GO" id="GO:0052572">
    <property type="term" value="P:response to host immune response"/>
    <property type="evidence" value="ECO:0007669"/>
    <property type="project" value="TreeGrafter"/>
</dbReference>
<proteinExistence type="inferred from homology"/>
<feature type="compositionally biased region" description="Basic and acidic residues" evidence="2">
    <location>
        <begin position="374"/>
        <end position="390"/>
    </location>
</feature>
<dbReference type="Pfam" id="PF00823">
    <property type="entry name" value="PPE"/>
    <property type="match status" value="1"/>
</dbReference>
<keyword evidence="7" id="KW-1185">Reference proteome</keyword>
<gene>
    <name evidence="6" type="ORF">MNAB215_5081</name>
</gene>
<dbReference type="InterPro" id="IPR038332">
    <property type="entry name" value="PPE_sf"/>
</dbReference>
<feature type="region of interest" description="Disordered" evidence="2">
    <location>
        <begin position="367"/>
        <end position="414"/>
    </location>
</feature>